<keyword evidence="2" id="KW-0862">Zinc</keyword>
<accession>A0A382V627</accession>
<keyword evidence="1" id="KW-0479">Metal-binding</keyword>
<dbReference type="GO" id="GO:0046872">
    <property type="term" value="F:metal ion binding"/>
    <property type="evidence" value="ECO:0007669"/>
    <property type="project" value="UniProtKB-KW"/>
</dbReference>
<sequence length="68" mass="7409">MELCKEQVQNRGTGPGGLSDMAEVEYKCIECGAMEHFPPEKNGISCKGCGSRIFAKPRRPGHKTLDAI</sequence>
<organism evidence="3">
    <name type="scientific">marine metagenome</name>
    <dbReference type="NCBI Taxonomy" id="408172"/>
    <lineage>
        <taxon>unclassified sequences</taxon>
        <taxon>metagenomes</taxon>
        <taxon>ecological metagenomes</taxon>
    </lineage>
</organism>
<dbReference type="SMART" id="SM00659">
    <property type="entry name" value="RPOLCX"/>
    <property type="match status" value="1"/>
</dbReference>
<evidence type="ECO:0000256" key="1">
    <source>
        <dbReference type="ARBA" id="ARBA00022723"/>
    </source>
</evidence>
<dbReference type="Gene3D" id="2.20.28.30">
    <property type="entry name" value="RNA polymerase ii, chain L"/>
    <property type="match status" value="1"/>
</dbReference>
<protein>
    <recommendedName>
        <fullName evidence="4">DNA-directed RNA polymerase subunit P</fullName>
    </recommendedName>
</protein>
<reference evidence="3" key="1">
    <citation type="submission" date="2018-05" db="EMBL/GenBank/DDBJ databases">
        <authorList>
            <person name="Lanie J.A."/>
            <person name="Ng W.-L."/>
            <person name="Kazmierczak K.M."/>
            <person name="Andrzejewski T.M."/>
            <person name="Davidsen T.M."/>
            <person name="Wayne K.J."/>
            <person name="Tettelin H."/>
            <person name="Glass J.I."/>
            <person name="Rusch D."/>
            <person name="Podicherti R."/>
            <person name="Tsui H.-C.T."/>
            <person name="Winkler M.E."/>
        </authorList>
    </citation>
    <scope>NUCLEOTIDE SEQUENCE</scope>
</reference>
<dbReference type="InterPro" id="IPR006591">
    <property type="entry name" value="RNAP_P/RPABC4"/>
</dbReference>
<dbReference type="InterPro" id="IPR029040">
    <property type="entry name" value="RPABC4/Spt4"/>
</dbReference>
<dbReference type="EMBL" id="UINC01149088">
    <property type="protein sequence ID" value="SVD41348.1"/>
    <property type="molecule type" value="Genomic_DNA"/>
</dbReference>
<name>A0A382V627_9ZZZZ</name>
<evidence type="ECO:0000256" key="2">
    <source>
        <dbReference type="ARBA" id="ARBA00022833"/>
    </source>
</evidence>
<dbReference type="GO" id="GO:0006351">
    <property type="term" value="P:DNA-templated transcription"/>
    <property type="evidence" value="ECO:0007669"/>
    <property type="project" value="InterPro"/>
</dbReference>
<evidence type="ECO:0000313" key="3">
    <source>
        <dbReference type="EMBL" id="SVD41348.1"/>
    </source>
</evidence>
<dbReference type="GO" id="GO:0003677">
    <property type="term" value="F:DNA binding"/>
    <property type="evidence" value="ECO:0007669"/>
    <property type="project" value="InterPro"/>
</dbReference>
<gene>
    <name evidence="3" type="ORF">METZ01_LOCUS394202</name>
</gene>
<dbReference type="SUPFAM" id="SSF63393">
    <property type="entry name" value="RNA polymerase subunits"/>
    <property type="match status" value="1"/>
</dbReference>
<proteinExistence type="predicted"/>
<dbReference type="GO" id="GO:0003899">
    <property type="term" value="F:DNA-directed RNA polymerase activity"/>
    <property type="evidence" value="ECO:0007669"/>
    <property type="project" value="InterPro"/>
</dbReference>
<dbReference type="AlphaFoldDB" id="A0A382V627"/>
<evidence type="ECO:0008006" key="4">
    <source>
        <dbReference type="Google" id="ProtNLM"/>
    </source>
</evidence>